<keyword evidence="1" id="KW-0812">Transmembrane</keyword>
<gene>
    <name evidence="2" type="ORF">SAMN04488035_0302</name>
</gene>
<keyword evidence="1" id="KW-0472">Membrane</keyword>
<reference evidence="3" key="1">
    <citation type="submission" date="2016-10" db="EMBL/GenBank/DDBJ databases">
        <authorList>
            <person name="Varghese N."/>
            <person name="Submissions S."/>
        </authorList>
    </citation>
    <scope>NUCLEOTIDE SEQUENCE [LARGE SCALE GENOMIC DNA]</scope>
    <source>
        <strain evidence="3">DSM 19083</strain>
    </source>
</reference>
<evidence type="ECO:0000313" key="2">
    <source>
        <dbReference type="EMBL" id="SFE72808.1"/>
    </source>
</evidence>
<evidence type="ECO:0000256" key="1">
    <source>
        <dbReference type="SAM" id="Phobius"/>
    </source>
</evidence>
<dbReference type="AlphaFoldDB" id="A0A1I2CWZ4"/>
<dbReference type="RefSeq" id="WP_143073098.1">
    <property type="nucleotide sequence ID" value="NZ_BNAN01000001.1"/>
</dbReference>
<dbReference type="EMBL" id="FONZ01000001">
    <property type="protein sequence ID" value="SFE72808.1"/>
    <property type="molecule type" value="Genomic_DNA"/>
</dbReference>
<evidence type="ECO:0000313" key="3">
    <source>
        <dbReference type="Proteomes" id="UP000198520"/>
    </source>
</evidence>
<proteinExistence type="predicted"/>
<name>A0A1I2CWZ4_9MICO</name>
<dbReference type="OrthoDB" id="5145488at2"/>
<accession>A0A1I2CWZ4</accession>
<protein>
    <submittedName>
        <fullName evidence="2">Uncharacterized protein</fullName>
    </submittedName>
</protein>
<dbReference type="Proteomes" id="UP000198520">
    <property type="component" value="Unassembled WGS sequence"/>
</dbReference>
<feature type="transmembrane region" description="Helical" evidence="1">
    <location>
        <begin position="34"/>
        <end position="51"/>
    </location>
</feature>
<sequence length="191" mass="20131">MGKWNRPSLLGAGLFCVAAGLALSRRGTTVGTMLMAVAVVIALGMLIAFVLHRRLCRAVDNARARRPDAVVIPAYTTGEMVELGHSVGASVQGWMSQGGNPIAIAVRADRIEVWSGREPEPRWSVARADIEEIDLFTSVYGARGVDVLGVRAAAGGLLFVPAYRPLRNMGGSDAAGLQRALQDLGGPVRVG</sequence>
<organism evidence="2 3">
    <name type="scientific">Flavimobilis marinus</name>
    <dbReference type="NCBI Taxonomy" id="285351"/>
    <lineage>
        <taxon>Bacteria</taxon>
        <taxon>Bacillati</taxon>
        <taxon>Actinomycetota</taxon>
        <taxon>Actinomycetes</taxon>
        <taxon>Micrococcales</taxon>
        <taxon>Jonesiaceae</taxon>
        <taxon>Flavimobilis</taxon>
    </lineage>
</organism>
<keyword evidence="1" id="KW-1133">Transmembrane helix</keyword>
<keyword evidence="3" id="KW-1185">Reference proteome</keyword>
<dbReference type="STRING" id="285351.SAMN04488035_0302"/>